<protein>
    <submittedName>
        <fullName evidence="2">DUF2017 family protein</fullName>
    </submittedName>
</protein>
<keyword evidence="3" id="KW-1185">Reference proteome</keyword>
<sequence length="197" mass="21281">MRLQQGDSGVAILFASDEAGVLQQLVHQLVMLLESHSSVPRDPDPLFARLEIGGGEEAPTDPALARLFPDAFADSDDAASFRRVTEQGLVNRKLQDAEQVMADLRAPGSAPRRTGDDEPTADGPTTAVTITPDSFLAWARTVTALRLAMAARIGLEREADYDRLIDDPATRGTVLVYDWLAALLDAVLALSNVRTEE</sequence>
<evidence type="ECO:0000313" key="3">
    <source>
        <dbReference type="Proteomes" id="UP001597181"/>
    </source>
</evidence>
<dbReference type="RefSeq" id="WP_343958815.1">
    <property type="nucleotide sequence ID" value="NZ_BAAAKZ010000003.1"/>
</dbReference>
<accession>A0ABW3TIH8</accession>
<evidence type="ECO:0000256" key="1">
    <source>
        <dbReference type="SAM" id="MobiDB-lite"/>
    </source>
</evidence>
<dbReference type="Pfam" id="PF09438">
    <property type="entry name" value="DUF2017"/>
    <property type="match status" value="1"/>
</dbReference>
<dbReference type="InterPro" id="IPR018561">
    <property type="entry name" value="AosR"/>
</dbReference>
<name>A0ABW3TIH8_9MICO</name>
<dbReference type="EMBL" id="JBHTLY010000001">
    <property type="protein sequence ID" value="MFD1200531.1"/>
    <property type="molecule type" value="Genomic_DNA"/>
</dbReference>
<organism evidence="2 3">
    <name type="scientific">Leucobacter albus</name>
    <dbReference type="NCBI Taxonomy" id="272210"/>
    <lineage>
        <taxon>Bacteria</taxon>
        <taxon>Bacillati</taxon>
        <taxon>Actinomycetota</taxon>
        <taxon>Actinomycetes</taxon>
        <taxon>Micrococcales</taxon>
        <taxon>Microbacteriaceae</taxon>
        <taxon>Leucobacter</taxon>
    </lineage>
</organism>
<dbReference type="Proteomes" id="UP001597181">
    <property type="component" value="Unassembled WGS sequence"/>
</dbReference>
<gene>
    <name evidence="2" type="ORF">ACFQ3U_01300</name>
</gene>
<evidence type="ECO:0000313" key="2">
    <source>
        <dbReference type="EMBL" id="MFD1200531.1"/>
    </source>
</evidence>
<proteinExistence type="predicted"/>
<comment type="caution">
    <text evidence="2">The sequence shown here is derived from an EMBL/GenBank/DDBJ whole genome shotgun (WGS) entry which is preliminary data.</text>
</comment>
<feature type="region of interest" description="Disordered" evidence="1">
    <location>
        <begin position="104"/>
        <end position="128"/>
    </location>
</feature>
<reference evidence="3" key="1">
    <citation type="journal article" date="2019" name="Int. J. Syst. Evol. Microbiol.">
        <title>The Global Catalogue of Microorganisms (GCM) 10K type strain sequencing project: providing services to taxonomists for standard genome sequencing and annotation.</title>
        <authorList>
            <consortium name="The Broad Institute Genomics Platform"/>
            <consortium name="The Broad Institute Genome Sequencing Center for Infectious Disease"/>
            <person name="Wu L."/>
            <person name="Ma J."/>
        </authorList>
    </citation>
    <scope>NUCLEOTIDE SEQUENCE [LARGE SCALE GENOMIC DNA]</scope>
    <source>
        <strain evidence="3">CCUG 50213</strain>
    </source>
</reference>